<feature type="compositionally biased region" description="Basic residues" evidence="2">
    <location>
        <begin position="1"/>
        <end position="20"/>
    </location>
</feature>
<accession>A0ABV4DS29</accession>
<comment type="caution">
    <text evidence="4">The sequence shown here is derived from an EMBL/GenBank/DDBJ whole genome shotgun (WGS) entry which is preliminary data.</text>
</comment>
<keyword evidence="1" id="KW-0677">Repeat</keyword>
<keyword evidence="5" id="KW-1185">Reference proteome</keyword>
<name>A0ABV4DS29_9LACO</name>
<dbReference type="Gene3D" id="3.10.20.320">
    <property type="entry name" value="Putative peptidoglycan bound protein (lpxtg motif)"/>
    <property type="match status" value="2"/>
</dbReference>
<evidence type="ECO:0000313" key="5">
    <source>
        <dbReference type="Proteomes" id="UP001565236"/>
    </source>
</evidence>
<proteinExistence type="predicted"/>
<feature type="domain" description="MucBP" evidence="3">
    <location>
        <begin position="84"/>
        <end position="127"/>
    </location>
</feature>
<feature type="region of interest" description="Disordered" evidence="2">
    <location>
        <begin position="1"/>
        <end position="31"/>
    </location>
</feature>
<reference evidence="4 5" key="1">
    <citation type="submission" date="2024-03" db="EMBL/GenBank/DDBJ databases">
        <title>Mouse gut bacterial collection (mGBC) of GemPharmatech.</title>
        <authorList>
            <person name="He Y."/>
            <person name="Dong L."/>
            <person name="Wu D."/>
            <person name="Gao X."/>
            <person name="Lin Z."/>
        </authorList>
    </citation>
    <scope>NUCLEOTIDE SEQUENCE [LARGE SCALE GENOMIC DNA]</scope>
    <source>
        <strain evidence="4 5">15-30</strain>
    </source>
</reference>
<evidence type="ECO:0000256" key="1">
    <source>
        <dbReference type="ARBA" id="ARBA00022737"/>
    </source>
</evidence>
<dbReference type="RefSeq" id="WP_369942931.1">
    <property type="nucleotide sequence ID" value="NZ_JBCLUF010000037.1"/>
</dbReference>
<protein>
    <submittedName>
        <fullName evidence="4">MucBP domain-containing protein</fullName>
    </submittedName>
</protein>
<sequence>MAHRPKSKHKKTSPRSRYAKRSSIAPFDPVGLIRPTALPREKIAPAKEDIAPEPLKKQTTPILEEKVKQTTTLRKKATSQDSTVILIYQDEDQKFLASPQIISGKRHEPIKFTFKDFDGYNFIRVDGFTRDFVLPYAAITFTYRKKDAGNIWIFCQDIDDRHFLQKPTFVKGKVGEAFTLSAPAIRNYTLLRARGLTSGIFTYDQQVVTYFYRRDVWKEVEYTPRYLRFKTAVQSLDAPDGHLTEVVLAPGTVWQTFETITTDNEQRWYCLGGNLWVKYDIEAMELLDKKPTTLKPPASDLKLPNTITLQHNAMIDFIPEGQLVLYDKPFGQKIGTISDGQIVNLTGRIRIDGMLWFEVNGLGWTIREYLDLDP</sequence>
<dbReference type="Pfam" id="PF06458">
    <property type="entry name" value="MucBP"/>
    <property type="match status" value="2"/>
</dbReference>
<evidence type="ECO:0000313" key="4">
    <source>
        <dbReference type="EMBL" id="MEY8662978.1"/>
    </source>
</evidence>
<dbReference type="InterPro" id="IPR009459">
    <property type="entry name" value="MucBP_dom"/>
</dbReference>
<dbReference type="Proteomes" id="UP001565236">
    <property type="component" value="Unassembled WGS sequence"/>
</dbReference>
<evidence type="ECO:0000259" key="3">
    <source>
        <dbReference type="Pfam" id="PF06458"/>
    </source>
</evidence>
<evidence type="ECO:0000256" key="2">
    <source>
        <dbReference type="SAM" id="MobiDB-lite"/>
    </source>
</evidence>
<dbReference type="EMBL" id="JBCLUF010000037">
    <property type="protein sequence ID" value="MEY8662978.1"/>
    <property type="molecule type" value="Genomic_DNA"/>
</dbReference>
<organism evidence="4 5">
    <name type="scientific">Ligilactobacillus faecis</name>
    <dbReference type="NCBI Taxonomy" id="762833"/>
    <lineage>
        <taxon>Bacteria</taxon>
        <taxon>Bacillati</taxon>
        <taxon>Bacillota</taxon>
        <taxon>Bacilli</taxon>
        <taxon>Lactobacillales</taxon>
        <taxon>Lactobacillaceae</taxon>
        <taxon>Ligilactobacillus</taxon>
    </lineage>
</organism>
<feature type="domain" description="MucBP" evidence="3">
    <location>
        <begin position="151"/>
        <end position="213"/>
    </location>
</feature>
<gene>
    <name evidence="4" type="ORF">AALT52_08760</name>
</gene>